<keyword evidence="2" id="KW-1185">Reference proteome</keyword>
<dbReference type="Pfam" id="PF13031">
    <property type="entry name" value="DUF3892"/>
    <property type="match status" value="1"/>
</dbReference>
<accession>A0A940YFG5</accession>
<proteinExistence type="predicted"/>
<evidence type="ECO:0000313" key="1">
    <source>
        <dbReference type="EMBL" id="MBQ0933595.1"/>
    </source>
</evidence>
<reference evidence="1 2" key="1">
    <citation type="submission" date="2021-04" db="EMBL/GenBank/DDBJ databases">
        <title>The genome sequence of Ideonella sp. 3Y2.</title>
        <authorList>
            <person name="Liu Y."/>
        </authorList>
    </citation>
    <scope>NUCLEOTIDE SEQUENCE [LARGE SCALE GENOMIC DNA]</scope>
    <source>
        <strain evidence="1 2">3Y2</strain>
    </source>
</reference>
<sequence>MADVLVTCITKPHPQSPHEHITHLGNPRSANGGWMWTREQVIASIEAKTNTFYVVDPISGKRADIGVVRETGKAPYVRTHADGRWNNNLLSLNQCSLQGA</sequence>
<dbReference type="InterPro" id="IPR024997">
    <property type="entry name" value="DUF3892"/>
</dbReference>
<gene>
    <name evidence="1" type="ORF">KAK03_24250</name>
</gene>
<comment type="caution">
    <text evidence="1">The sequence shown here is derived from an EMBL/GenBank/DDBJ whole genome shotgun (WGS) entry which is preliminary data.</text>
</comment>
<evidence type="ECO:0000313" key="2">
    <source>
        <dbReference type="Proteomes" id="UP000676246"/>
    </source>
</evidence>
<dbReference type="AlphaFoldDB" id="A0A940YFG5"/>
<name>A0A940YFG5_9BURK</name>
<protein>
    <submittedName>
        <fullName evidence="1">DUF3892 domain-containing protein</fullName>
    </submittedName>
</protein>
<dbReference type="Proteomes" id="UP000676246">
    <property type="component" value="Unassembled WGS sequence"/>
</dbReference>
<organism evidence="1 2">
    <name type="scientific">Ideonella alba</name>
    <dbReference type="NCBI Taxonomy" id="2824118"/>
    <lineage>
        <taxon>Bacteria</taxon>
        <taxon>Pseudomonadati</taxon>
        <taxon>Pseudomonadota</taxon>
        <taxon>Betaproteobacteria</taxon>
        <taxon>Burkholderiales</taxon>
        <taxon>Sphaerotilaceae</taxon>
        <taxon>Ideonella</taxon>
    </lineage>
</organism>
<dbReference type="EMBL" id="JAGQDD010000034">
    <property type="protein sequence ID" value="MBQ0933595.1"/>
    <property type="molecule type" value="Genomic_DNA"/>
</dbReference>